<evidence type="ECO:0000313" key="2">
    <source>
        <dbReference type="EMBL" id="AAZ96631.1"/>
    </source>
</evidence>
<name>Q3SKZ0_THIDA</name>
<dbReference type="STRING" id="292415.Tbd_0678"/>
<dbReference type="CDD" id="cd05483">
    <property type="entry name" value="retropepsin_like_bacteria"/>
    <property type="match status" value="1"/>
</dbReference>
<keyword evidence="1" id="KW-1133">Transmembrane helix</keyword>
<dbReference type="eggNOG" id="COG3577">
    <property type="taxonomic scope" value="Bacteria"/>
</dbReference>
<dbReference type="Pfam" id="PF13650">
    <property type="entry name" value="Asp_protease_2"/>
    <property type="match status" value="1"/>
</dbReference>
<evidence type="ECO:0000256" key="1">
    <source>
        <dbReference type="SAM" id="Phobius"/>
    </source>
</evidence>
<dbReference type="AlphaFoldDB" id="Q3SKZ0"/>
<dbReference type="InterPro" id="IPR034122">
    <property type="entry name" value="Retropepsin-like_bacterial"/>
</dbReference>
<dbReference type="Gene3D" id="2.40.70.10">
    <property type="entry name" value="Acid Proteases"/>
    <property type="match status" value="1"/>
</dbReference>
<dbReference type="InterPro" id="IPR021109">
    <property type="entry name" value="Peptidase_aspartic_dom_sf"/>
</dbReference>
<dbReference type="NCBIfam" id="TIGR02281">
    <property type="entry name" value="clan_AA_DTGA"/>
    <property type="match status" value="1"/>
</dbReference>
<keyword evidence="2" id="KW-0645">Protease</keyword>
<evidence type="ECO:0000313" key="3">
    <source>
        <dbReference type="Proteomes" id="UP000008291"/>
    </source>
</evidence>
<dbReference type="PROSITE" id="PS00141">
    <property type="entry name" value="ASP_PROTEASE"/>
    <property type="match status" value="1"/>
</dbReference>
<dbReference type="GO" id="GO:0006508">
    <property type="term" value="P:proteolysis"/>
    <property type="evidence" value="ECO:0007669"/>
    <property type="project" value="UniProtKB-KW"/>
</dbReference>
<dbReference type="HOGENOM" id="CLU_099411_1_0_4"/>
<dbReference type="EMBL" id="CP000116">
    <property type="protein sequence ID" value="AAZ96631.1"/>
    <property type="molecule type" value="Genomic_DNA"/>
</dbReference>
<organism evidence="2 3">
    <name type="scientific">Thiobacillus denitrificans (strain ATCC 25259 / T1)</name>
    <dbReference type="NCBI Taxonomy" id="292415"/>
    <lineage>
        <taxon>Bacteria</taxon>
        <taxon>Pseudomonadati</taxon>
        <taxon>Pseudomonadota</taxon>
        <taxon>Betaproteobacteria</taxon>
        <taxon>Nitrosomonadales</taxon>
        <taxon>Thiobacillaceae</taxon>
        <taxon>Thiobacillus</taxon>
    </lineage>
</organism>
<dbReference type="SUPFAM" id="SSF50630">
    <property type="entry name" value="Acid proteases"/>
    <property type="match status" value="1"/>
</dbReference>
<keyword evidence="1" id="KW-0472">Membrane</keyword>
<reference evidence="2 3" key="1">
    <citation type="journal article" date="2006" name="J. Bacteriol.">
        <title>The genome sequence of the obligately chemolithoautotrophic, facultatively anaerobic bacterium Thiobacillus denitrificans.</title>
        <authorList>
            <person name="Beller H.R."/>
            <person name="Chain P.S."/>
            <person name="Letain T.E."/>
            <person name="Chakicherla A."/>
            <person name="Larimer F.W."/>
            <person name="Richardson P.M."/>
            <person name="Coleman M.A."/>
            <person name="Wood A.P."/>
            <person name="Kelly D.P."/>
        </authorList>
    </citation>
    <scope>NUCLEOTIDE SEQUENCE [LARGE SCALE GENOMIC DNA]</scope>
    <source>
        <strain evidence="2 3">ATCC 25259</strain>
    </source>
</reference>
<dbReference type="RefSeq" id="WP_011311190.1">
    <property type="nucleotide sequence ID" value="NC_007404.1"/>
</dbReference>
<keyword evidence="2" id="KW-0378">Hydrolase</keyword>
<dbReference type="GO" id="GO:0004190">
    <property type="term" value="F:aspartic-type endopeptidase activity"/>
    <property type="evidence" value="ECO:0007669"/>
    <property type="project" value="InterPro"/>
</dbReference>
<dbReference type="InterPro" id="IPR001969">
    <property type="entry name" value="Aspartic_peptidase_AS"/>
</dbReference>
<accession>Q3SKZ0</accession>
<dbReference type="InterPro" id="IPR011969">
    <property type="entry name" value="Clan_AA_Asp_peptidase_C"/>
</dbReference>
<dbReference type="Proteomes" id="UP000008291">
    <property type="component" value="Chromosome"/>
</dbReference>
<dbReference type="KEGG" id="tbd:Tbd_0678"/>
<sequence length="180" mass="18837">MNPPPPSDTASPNPHRRLGRGMAWAASLATLAVFYVYFDGALALRNDPNRALEVGASGGSLSLKRDRQGHYVFPGAINGQPVVLLLDTGATLVTVPAHLADELGLEPGATQRSQTANGVLLTRATRLDTLAFGPFRFHGVAASLNPGMSGGQVLLGMSALKHLEFTQRGDTLVLTAAEGI</sequence>
<feature type="transmembrane region" description="Helical" evidence="1">
    <location>
        <begin position="21"/>
        <end position="38"/>
    </location>
</feature>
<proteinExistence type="predicted"/>
<keyword evidence="1" id="KW-0812">Transmembrane</keyword>
<protein>
    <submittedName>
        <fullName evidence="2">Putative aspartyl protease</fullName>
    </submittedName>
</protein>
<gene>
    <name evidence="2" type="ordered locus">Tbd_0678</name>
</gene>
<keyword evidence="3" id="KW-1185">Reference proteome</keyword>